<dbReference type="SMART" id="SM00052">
    <property type="entry name" value="EAL"/>
    <property type="match status" value="1"/>
</dbReference>
<dbReference type="PANTHER" id="PTHR44757">
    <property type="entry name" value="DIGUANYLATE CYCLASE DGCP"/>
    <property type="match status" value="1"/>
</dbReference>
<dbReference type="SUPFAM" id="SSF55785">
    <property type="entry name" value="PYP-like sensor domain (PAS domain)"/>
    <property type="match status" value="1"/>
</dbReference>
<organism evidence="7 8">
    <name type="scientific">Azospirillum cavernae</name>
    <dbReference type="NCBI Taxonomy" id="2320860"/>
    <lineage>
        <taxon>Bacteria</taxon>
        <taxon>Pseudomonadati</taxon>
        <taxon>Pseudomonadota</taxon>
        <taxon>Alphaproteobacteria</taxon>
        <taxon>Rhodospirillales</taxon>
        <taxon>Azospirillaceae</taxon>
        <taxon>Azospirillum</taxon>
    </lineage>
</organism>
<dbReference type="PROSITE" id="PS50883">
    <property type="entry name" value="EAL"/>
    <property type="match status" value="1"/>
</dbReference>
<feature type="transmembrane region" description="Helical" evidence="1">
    <location>
        <begin position="203"/>
        <end position="226"/>
    </location>
</feature>
<comment type="caution">
    <text evidence="7">The sequence shown here is derived from an EMBL/GenBank/DDBJ whole genome shotgun (WGS) entry which is preliminary data.</text>
</comment>
<gene>
    <name evidence="7" type="ORF">D3877_00035</name>
</gene>
<proteinExistence type="predicted"/>
<protein>
    <submittedName>
        <fullName evidence="7">EAL domain-containing protein</fullName>
    </submittedName>
</protein>
<sequence>MTSMAMTQARPQRNRRRTMTLRTLANLMVGGLVIVLAVMALIGGLLLNGIRDVEDSWNAYDLGAATKSDALSELRSYLGAGGVVDLFHEFQVMGPRGARAEVERAVSLARANLETYRYTATATAEEERAITAIAETLDAVTARLPEVEAGQAAHQLTHILLRDTAVDFSPTVEALRLLDGQISRDRAALGATNRAVIDRQQTILAIGGSVAAALLAVLAILLVGLTHRRVLTPLNRLVEESRRLALRQLDQPFVWTRRDELGQLGRTLEDSRSALASLFSAIEEKTQRLIDSEQRYAMAAAATNDGLWDWDLVSGEVYASARLHQMLGLADGALGGSFERFMEFVHPDDAARVRNLWRKAIVDDGHNSFEMEFRTRLNSGAEGWMLVHGVVGRDGHGHAVRIVGSATDITRRKAAEQALIHQATHDYLTGLPNRAYLIDWLRVAMGTGDEARRGVALLFLDLDGFKLINDSLGHAIGDRLLIAVGQRIADHLGPNEFAVRLGGDEFVVVTTGEEAALAGAERLEQALTTPFRIGDMELRTSASIGVAIDDGLAADPVSLLRDADIALYRAKEHGRSRTEVFTTALRDAILIRHRLQTDLTRAIEAREVFLLYQPIVRLTDGGLIGFEALVRWRHPELGLIGPDRFIPIAEETGQILPLGRFVLEEAVRSLKRWRAQSGLPITVNVNLSARQMWDAPYVEDMLTWLAETGVEGLKIEVTESMTMSDPDRALAILGRFHDLGIPLCMDDFGTGYSSLSYLGRFPFDVLKIDKSFVSDLAPDSGRARLVRGIVNLAHDLGLDVVGEGVETAEEQAILTGLGCDYAQGYLFARPLPVDDAGSWVRRAASSGTA</sequence>
<evidence type="ECO:0000259" key="6">
    <source>
        <dbReference type="PROSITE" id="PS50887"/>
    </source>
</evidence>
<dbReference type="Gene3D" id="3.20.20.450">
    <property type="entry name" value="EAL domain"/>
    <property type="match status" value="1"/>
</dbReference>
<dbReference type="InterPro" id="IPR035965">
    <property type="entry name" value="PAS-like_dom_sf"/>
</dbReference>
<evidence type="ECO:0000259" key="3">
    <source>
        <dbReference type="PROSITE" id="PS50113"/>
    </source>
</evidence>
<feature type="domain" description="PAS" evidence="2">
    <location>
        <begin position="292"/>
        <end position="364"/>
    </location>
</feature>
<name>A0A418VZJ5_9PROT</name>
<dbReference type="CDD" id="cd01949">
    <property type="entry name" value="GGDEF"/>
    <property type="match status" value="1"/>
</dbReference>
<dbReference type="CDD" id="cd06225">
    <property type="entry name" value="HAMP"/>
    <property type="match status" value="1"/>
</dbReference>
<dbReference type="GO" id="GO:0007165">
    <property type="term" value="P:signal transduction"/>
    <property type="evidence" value="ECO:0007669"/>
    <property type="project" value="InterPro"/>
</dbReference>
<feature type="domain" description="HAMP" evidence="5">
    <location>
        <begin position="228"/>
        <end position="280"/>
    </location>
</feature>
<dbReference type="InterPro" id="IPR052155">
    <property type="entry name" value="Biofilm_reg_signaling"/>
</dbReference>
<evidence type="ECO:0000313" key="8">
    <source>
        <dbReference type="Proteomes" id="UP000283458"/>
    </source>
</evidence>
<dbReference type="PANTHER" id="PTHR44757:SF2">
    <property type="entry name" value="BIOFILM ARCHITECTURE MAINTENANCE PROTEIN MBAA"/>
    <property type="match status" value="1"/>
</dbReference>
<evidence type="ECO:0000259" key="4">
    <source>
        <dbReference type="PROSITE" id="PS50883"/>
    </source>
</evidence>
<dbReference type="AlphaFoldDB" id="A0A418VZJ5"/>
<dbReference type="SUPFAM" id="SSF55073">
    <property type="entry name" value="Nucleotide cyclase"/>
    <property type="match status" value="1"/>
</dbReference>
<dbReference type="NCBIfam" id="TIGR00229">
    <property type="entry name" value="sensory_box"/>
    <property type="match status" value="1"/>
</dbReference>
<dbReference type="SMART" id="SM00267">
    <property type="entry name" value="GGDEF"/>
    <property type="match status" value="1"/>
</dbReference>
<dbReference type="NCBIfam" id="TIGR00254">
    <property type="entry name" value="GGDEF"/>
    <property type="match status" value="1"/>
</dbReference>
<feature type="domain" description="PAC" evidence="3">
    <location>
        <begin position="369"/>
        <end position="421"/>
    </location>
</feature>
<dbReference type="GO" id="GO:0016020">
    <property type="term" value="C:membrane"/>
    <property type="evidence" value="ECO:0007669"/>
    <property type="project" value="InterPro"/>
</dbReference>
<keyword evidence="1" id="KW-0812">Transmembrane</keyword>
<dbReference type="InterPro" id="IPR001633">
    <property type="entry name" value="EAL_dom"/>
</dbReference>
<dbReference type="SUPFAM" id="SSF141868">
    <property type="entry name" value="EAL domain-like"/>
    <property type="match status" value="1"/>
</dbReference>
<dbReference type="RefSeq" id="WP_119828782.1">
    <property type="nucleotide sequence ID" value="NZ_QYUL01000001.1"/>
</dbReference>
<keyword evidence="1" id="KW-0472">Membrane</keyword>
<dbReference type="InterPro" id="IPR001610">
    <property type="entry name" value="PAC"/>
</dbReference>
<accession>A0A418VZJ5</accession>
<dbReference type="InterPro" id="IPR043128">
    <property type="entry name" value="Rev_trsase/Diguanyl_cyclase"/>
</dbReference>
<dbReference type="PROSITE" id="PS50887">
    <property type="entry name" value="GGDEF"/>
    <property type="match status" value="1"/>
</dbReference>
<dbReference type="Gene3D" id="2.10.70.100">
    <property type="match status" value="1"/>
</dbReference>
<dbReference type="InterPro" id="IPR035919">
    <property type="entry name" value="EAL_sf"/>
</dbReference>
<dbReference type="PROSITE" id="PS50885">
    <property type="entry name" value="HAMP"/>
    <property type="match status" value="1"/>
</dbReference>
<dbReference type="InterPro" id="IPR000014">
    <property type="entry name" value="PAS"/>
</dbReference>
<keyword evidence="1" id="KW-1133">Transmembrane helix</keyword>
<dbReference type="InterPro" id="IPR013655">
    <property type="entry name" value="PAS_fold_3"/>
</dbReference>
<dbReference type="Gene3D" id="6.10.340.10">
    <property type="match status" value="1"/>
</dbReference>
<dbReference type="SMART" id="SM00091">
    <property type="entry name" value="PAS"/>
    <property type="match status" value="1"/>
</dbReference>
<dbReference type="Proteomes" id="UP000283458">
    <property type="component" value="Unassembled WGS sequence"/>
</dbReference>
<keyword evidence="8" id="KW-1185">Reference proteome</keyword>
<feature type="domain" description="EAL" evidence="4">
    <location>
        <begin position="592"/>
        <end position="844"/>
    </location>
</feature>
<dbReference type="CDD" id="cd00130">
    <property type="entry name" value="PAS"/>
    <property type="match status" value="1"/>
</dbReference>
<dbReference type="Pfam" id="PF00563">
    <property type="entry name" value="EAL"/>
    <property type="match status" value="1"/>
</dbReference>
<dbReference type="SUPFAM" id="SSF158472">
    <property type="entry name" value="HAMP domain-like"/>
    <property type="match status" value="1"/>
</dbReference>
<dbReference type="OrthoDB" id="7251575at2"/>
<feature type="domain" description="GGDEF" evidence="6">
    <location>
        <begin position="453"/>
        <end position="583"/>
    </location>
</feature>
<dbReference type="Gene3D" id="3.30.450.20">
    <property type="entry name" value="PAS domain"/>
    <property type="match status" value="1"/>
</dbReference>
<dbReference type="Pfam" id="PF00990">
    <property type="entry name" value="GGDEF"/>
    <property type="match status" value="1"/>
</dbReference>
<dbReference type="SMART" id="SM00086">
    <property type="entry name" value="PAC"/>
    <property type="match status" value="1"/>
</dbReference>
<feature type="transmembrane region" description="Helical" evidence="1">
    <location>
        <begin position="21"/>
        <end position="47"/>
    </location>
</feature>
<dbReference type="Pfam" id="PF08447">
    <property type="entry name" value="PAS_3"/>
    <property type="match status" value="1"/>
</dbReference>
<dbReference type="Pfam" id="PF00672">
    <property type="entry name" value="HAMP"/>
    <property type="match status" value="1"/>
</dbReference>
<dbReference type="CDD" id="cd01948">
    <property type="entry name" value="EAL"/>
    <property type="match status" value="1"/>
</dbReference>
<dbReference type="InterPro" id="IPR029787">
    <property type="entry name" value="Nucleotide_cyclase"/>
</dbReference>
<evidence type="ECO:0000259" key="2">
    <source>
        <dbReference type="PROSITE" id="PS50112"/>
    </source>
</evidence>
<dbReference type="InterPro" id="IPR003660">
    <property type="entry name" value="HAMP_dom"/>
</dbReference>
<evidence type="ECO:0000256" key="1">
    <source>
        <dbReference type="SAM" id="Phobius"/>
    </source>
</evidence>
<dbReference type="InterPro" id="IPR000700">
    <property type="entry name" value="PAS-assoc_C"/>
</dbReference>
<dbReference type="Gene3D" id="3.30.70.270">
    <property type="match status" value="1"/>
</dbReference>
<dbReference type="SMART" id="SM00304">
    <property type="entry name" value="HAMP"/>
    <property type="match status" value="1"/>
</dbReference>
<dbReference type="PROSITE" id="PS50113">
    <property type="entry name" value="PAC"/>
    <property type="match status" value="1"/>
</dbReference>
<dbReference type="InterPro" id="IPR000160">
    <property type="entry name" value="GGDEF_dom"/>
</dbReference>
<evidence type="ECO:0000259" key="5">
    <source>
        <dbReference type="PROSITE" id="PS50885"/>
    </source>
</evidence>
<reference evidence="7 8" key="1">
    <citation type="submission" date="2018-09" db="EMBL/GenBank/DDBJ databases">
        <authorList>
            <person name="Zhu H."/>
        </authorList>
    </citation>
    <scope>NUCLEOTIDE SEQUENCE [LARGE SCALE GENOMIC DNA]</scope>
    <source>
        <strain evidence="7 8">K2W22B-5</strain>
    </source>
</reference>
<evidence type="ECO:0000313" key="7">
    <source>
        <dbReference type="EMBL" id="RJF83138.1"/>
    </source>
</evidence>
<dbReference type="PROSITE" id="PS50112">
    <property type="entry name" value="PAS"/>
    <property type="match status" value="1"/>
</dbReference>
<dbReference type="EMBL" id="QYUL01000001">
    <property type="protein sequence ID" value="RJF83138.1"/>
    <property type="molecule type" value="Genomic_DNA"/>
</dbReference>